<feature type="domain" description="HTH hxlR-type" evidence="5">
    <location>
        <begin position="10"/>
        <end position="109"/>
    </location>
</feature>
<dbReference type="Gene3D" id="1.10.10.10">
    <property type="entry name" value="Winged helix-like DNA-binding domain superfamily/Winged helix DNA-binding domain"/>
    <property type="match status" value="1"/>
</dbReference>
<keyword evidence="4" id="KW-0472">Membrane</keyword>
<evidence type="ECO:0000256" key="4">
    <source>
        <dbReference type="SAM" id="Phobius"/>
    </source>
</evidence>
<evidence type="ECO:0000256" key="2">
    <source>
        <dbReference type="ARBA" id="ARBA00023125"/>
    </source>
</evidence>
<sequence>MSVSKNPDACPVSILMSLLSGPWTMYILWVLCNSGPTRFGALKHLVEGISTKVLTERLRMLEAAEIIYRHYEPTVPPQVTYGLTERGQELVDVLHQLSTLAERWYGSEQQSECEAKKPMHSPSA</sequence>
<feature type="transmembrane region" description="Helical" evidence="4">
    <location>
        <begin position="12"/>
        <end position="32"/>
    </location>
</feature>
<evidence type="ECO:0000256" key="3">
    <source>
        <dbReference type="ARBA" id="ARBA00023163"/>
    </source>
</evidence>
<reference evidence="6 7" key="1">
    <citation type="submission" date="2017-06" db="EMBL/GenBank/DDBJ databases">
        <title>Genome sequencing of cyanobaciteial culture collection at National Institute for Environmental Studies (NIES).</title>
        <authorList>
            <person name="Hirose Y."/>
            <person name="Shimura Y."/>
            <person name="Fujisawa T."/>
            <person name="Nakamura Y."/>
            <person name="Kawachi M."/>
        </authorList>
    </citation>
    <scope>NUCLEOTIDE SEQUENCE [LARGE SCALE GENOMIC DNA]</scope>
    <source>
        <strain evidence="6 7">NIES-4072</strain>
    </source>
</reference>
<gene>
    <name evidence="6" type="ORF">NIES4072_09220</name>
</gene>
<evidence type="ECO:0000259" key="5">
    <source>
        <dbReference type="PROSITE" id="PS51118"/>
    </source>
</evidence>
<keyword evidence="7" id="KW-1185">Reference proteome</keyword>
<dbReference type="PANTHER" id="PTHR33204">
    <property type="entry name" value="TRANSCRIPTIONAL REGULATOR, MARR FAMILY"/>
    <property type="match status" value="1"/>
</dbReference>
<dbReference type="Pfam" id="PF01638">
    <property type="entry name" value="HxlR"/>
    <property type="match status" value="1"/>
</dbReference>
<keyword evidence="3" id="KW-0804">Transcription</keyword>
<keyword evidence="1" id="KW-0805">Transcription regulation</keyword>
<evidence type="ECO:0000313" key="6">
    <source>
        <dbReference type="EMBL" id="GBG17273.1"/>
    </source>
</evidence>
<dbReference type="SUPFAM" id="SSF46785">
    <property type="entry name" value="Winged helix' DNA-binding domain"/>
    <property type="match status" value="1"/>
</dbReference>
<proteinExistence type="predicted"/>
<evidence type="ECO:0000313" key="7">
    <source>
        <dbReference type="Proteomes" id="UP000245124"/>
    </source>
</evidence>
<protein>
    <submittedName>
        <fullName evidence="6">HxlR family transcriptional regulator</fullName>
    </submittedName>
</protein>
<dbReference type="InterPro" id="IPR036388">
    <property type="entry name" value="WH-like_DNA-bd_sf"/>
</dbReference>
<dbReference type="PROSITE" id="PS51118">
    <property type="entry name" value="HTH_HXLR"/>
    <property type="match status" value="1"/>
</dbReference>
<dbReference type="InterPro" id="IPR036390">
    <property type="entry name" value="WH_DNA-bd_sf"/>
</dbReference>
<dbReference type="EMBL" id="BDUD01000001">
    <property type="protein sequence ID" value="GBG17273.1"/>
    <property type="molecule type" value="Genomic_DNA"/>
</dbReference>
<dbReference type="GO" id="GO:0003677">
    <property type="term" value="F:DNA binding"/>
    <property type="evidence" value="ECO:0007669"/>
    <property type="project" value="UniProtKB-KW"/>
</dbReference>
<dbReference type="PANTHER" id="PTHR33204:SF37">
    <property type="entry name" value="HTH-TYPE TRANSCRIPTIONAL REGULATOR YODB"/>
    <property type="match status" value="1"/>
</dbReference>
<accession>A0A2R5FLZ9</accession>
<evidence type="ECO:0000256" key="1">
    <source>
        <dbReference type="ARBA" id="ARBA00023015"/>
    </source>
</evidence>
<comment type="caution">
    <text evidence="6">The sequence shown here is derived from an EMBL/GenBank/DDBJ whole genome shotgun (WGS) entry which is preliminary data.</text>
</comment>
<dbReference type="RefSeq" id="WP_109007501.1">
    <property type="nucleotide sequence ID" value="NZ_BDUD01000001.1"/>
</dbReference>
<keyword evidence="4" id="KW-0812">Transmembrane</keyword>
<keyword evidence="2" id="KW-0238">DNA-binding</keyword>
<dbReference type="Proteomes" id="UP000245124">
    <property type="component" value="Unassembled WGS sequence"/>
</dbReference>
<dbReference type="InterPro" id="IPR002577">
    <property type="entry name" value="HTH_HxlR"/>
</dbReference>
<dbReference type="OrthoDB" id="9800350at2"/>
<keyword evidence="4" id="KW-1133">Transmembrane helix</keyword>
<name>A0A2R5FLZ9_NOSCO</name>
<dbReference type="AlphaFoldDB" id="A0A2R5FLZ9"/>
<organism evidence="6 7">
    <name type="scientific">Nostoc commune NIES-4072</name>
    <dbReference type="NCBI Taxonomy" id="2005467"/>
    <lineage>
        <taxon>Bacteria</taxon>
        <taxon>Bacillati</taxon>
        <taxon>Cyanobacteriota</taxon>
        <taxon>Cyanophyceae</taxon>
        <taxon>Nostocales</taxon>
        <taxon>Nostocaceae</taxon>
        <taxon>Nostoc</taxon>
    </lineage>
</organism>